<evidence type="ECO:0000313" key="23">
    <source>
        <dbReference type="Proteomes" id="UP000663852"/>
    </source>
</evidence>
<dbReference type="AlphaFoldDB" id="A0A814KW44"/>
<dbReference type="SUPFAM" id="SSF63501">
    <property type="entry name" value="Frizzled cysteine-rich domain"/>
    <property type="match status" value="1"/>
</dbReference>
<dbReference type="PROSITE" id="PS50835">
    <property type="entry name" value="IG_LIKE"/>
    <property type="match status" value="1"/>
</dbReference>
<dbReference type="Gene3D" id="2.60.40.10">
    <property type="entry name" value="Immunoglobulins"/>
    <property type="match status" value="1"/>
</dbReference>
<dbReference type="Gene3D" id="1.10.2000.10">
    <property type="entry name" value="Frizzled cysteine-rich domain"/>
    <property type="match status" value="1"/>
</dbReference>
<keyword evidence="5 17" id="KW-0547">Nucleotide-binding</keyword>
<dbReference type="SMART" id="SM00220">
    <property type="entry name" value="S_TKc"/>
    <property type="match status" value="1"/>
</dbReference>
<dbReference type="GO" id="GO:0004714">
    <property type="term" value="F:transmembrane receptor protein tyrosine kinase activity"/>
    <property type="evidence" value="ECO:0007669"/>
    <property type="project" value="UniProtKB-EC"/>
</dbReference>
<evidence type="ECO:0000256" key="4">
    <source>
        <dbReference type="ARBA" id="ARBA00022692"/>
    </source>
</evidence>
<dbReference type="Pfam" id="PF01392">
    <property type="entry name" value="Fz"/>
    <property type="match status" value="1"/>
</dbReference>
<keyword evidence="9 18" id="KW-0472">Membrane</keyword>
<evidence type="ECO:0000256" key="7">
    <source>
        <dbReference type="ARBA" id="ARBA00022840"/>
    </source>
</evidence>
<dbReference type="SMART" id="SM00408">
    <property type="entry name" value="IGc2"/>
    <property type="match status" value="1"/>
</dbReference>
<dbReference type="OrthoDB" id="10005095at2759"/>
<evidence type="ECO:0000256" key="8">
    <source>
        <dbReference type="ARBA" id="ARBA00022989"/>
    </source>
</evidence>
<dbReference type="GO" id="GO:0045202">
    <property type="term" value="C:synapse"/>
    <property type="evidence" value="ECO:0007669"/>
    <property type="project" value="UniProtKB-SubCell"/>
</dbReference>
<keyword evidence="4 18" id="KW-0812">Transmembrane</keyword>
<evidence type="ECO:0000256" key="17">
    <source>
        <dbReference type="PROSITE-ProRule" id="PRU10141"/>
    </source>
</evidence>
<dbReference type="GO" id="GO:0017147">
    <property type="term" value="F:Wnt-protein binding"/>
    <property type="evidence" value="ECO:0007669"/>
    <property type="project" value="TreeGrafter"/>
</dbReference>
<evidence type="ECO:0000256" key="9">
    <source>
        <dbReference type="ARBA" id="ARBA00023136"/>
    </source>
</evidence>
<evidence type="ECO:0000256" key="3">
    <source>
        <dbReference type="ARBA" id="ARBA00022679"/>
    </source>
</evidence>
<dbReference type="InterPro" id="IPR036790">
    <property type="entry name" value="Frizzled_dom_sf"/>
</dbReference>
<dbReference type="PROSITE" id="PS00107">
    <property type="entry name" value="PROTEIN_KINASE_ATP"/>
    <property type="match status" value="1"/>
</dbReference>
<dbReference type="InterPro" id="IPR036179">
    <property type="entry name" value="Ig-like_dom_sf"/>
</dbReference>
<feature type="domain" description="Protein kinase" evidence="19">
    <location>
        <begin position="523"/>
        <end position="789"/>
    </location>
</feature>
<dbReference type="GO" id="GO:0012505">
    <property type="term" value="C:endomembrane system"/>
    <property type="evidence" value="ECO:0007669"/>
    <property type="project" value="UniProtKB-SubCell"/>
</dbReference>
<evidence type="ECO:0000259" key="19">
    <source>
        <dbReference type="PROSITE" id="PS50011"/>
    </source>
</evidence>
<evidence type="ECO:0000256" key="10">
    <source>
        <dbReference type="ARBA" id="ARBA00023137"/>
    </source>
</evidence>
<dbReference type="GO" id="GO:0048468">
    <property type="term" value="P:cell development"/>
    <property type="evidence" value="ECO:0007669"/>
    <property type="project" value="UniProtKB-ARBA"/>
</dbReference>
<dbReference type="InterPro" id="IPR013783">
    <property type="entry name" value="Ig-like_fold"/>
</dbReference>
<feature type="transmembrane region" description="Helical" evidence="18">
    <location>
        <begin position="398"/>
        <end position="423"/>
    </location>
</feature>
<comment type="caution">
    <text evidence="22">The sequence shown here is derived from an EMBL/GenBank/DDBJ whole genome shotgun (WGS) entry which is preliminary data.</text>
</comment>
<dbReference type="GO" id="GO:0030182">
    <property type="term" value="P:neuron differentiation"/>
    <property type="evidence" value="ECO:0007669"/>
    <property type="project" value="UniProtKB-ARBA"/>
</dbReference>
<dbReference type="Proteomes" id="UP000663852">
    <property type="component" value="Unassembled WGS sequence"/>
</dbReference>
<feature type="domain" description="FZ" evidence="20">
    <location>
        <begin position="241"/>
        <end position="371"/>
    </location>
</feature>
<evidence type="ECO:0000256" key="5">
    <source>
        <dbReference type="ARBA" id="ARBA00022741"/>
    </source>
</evidence>
<organism evidence="22 23">
    <name type="scientific">Adineta ricciae</name>
    <name type="common">Rotifer</name>
    <dbReference type="NCBI Taxonomy" id="249248"/>
    <lineage>
        <taxon>Eukaryota</taxon>
        <taxon>Metazoa</taxon>
        <taxon>Spiralia</taxon>
        <taxon>Gnathifera</taxon>
        <taxon>Rotifera</taxon>
        <taxon>Eurotatoria</taxon>
        <taxon>Bdelloidea</taxon>
        <taxon>Adinetida</taxon>
        <taxon>Adinetidae</taxon>
        <taxon>Adineta</taxon>
    </lineage>
</organism>
<dbReference type="PROSITE" id="PS00109">
    <property type="entry name" value="PROTEIN_KINASE_TYR"/>
    <property type="match status" value="1"/>
</dbReference>
<evidence type="ECO:0000259" key="21">
    <source>
        <dbReference type="PROSITE" id="PS50835"/>
    </source>
</evidence>
<dbReference type="InterPro" id="IPR050122">
    <property type="entry name" value="RTK"/>
</dbReference>
<keyword evidence="8 18" id="KW-1133">Transmembrane helix</keyword>
<dbReference type="Gene3D" id="1.10.510.10">
    <property type="entry name" value="Transferase(Phosphotransferase) domain 1"/>
    <property type="match status" value="1"/>
</dbReference>
<keyword evidence="13" id="KW-0325">Glycoprotein</keyword>
<dbReference type="InterPro" id="IPR017441">
    <property type="entry name" value="Protein_kinase_ATP_BS"/>
</dbReference>
<keyword evidence="10" id="KW-0829">Tyrosine-protein kinase</keyword>
<dbReference type="FunFam" id="1.10.510.10:FF:001512">
    <property type="entry name" value="Receptor tyrosine-protein kinase erbB-2"/>
    <property type="match status" value="1"/>
</dbReference>
<dbReference type="EMBL" id="CAJNOJ010000080">
    <property type="protein sequence ID" value="CAF1057513.1"/>
    <property type="molecule type" value="Genomic_DNA"/>
</dbReference>
<dbReference type="InterPro" id="IPR008266">
    <property type="entry name" value="Tyr_kinase_AS"/>
</dbReference>
<dbReference type="PROSITE" id="PS50038">
    <property type="entry name" value="FZ"/>
    <property type="match status" value="1"/>
</dbReference>
<proteinExistence type="predicted"/>
<dbReference type="SUPFAM" id="SSF56112">
    <property type="entry name" value="Protein kinase-like (PK-like)"/>
    <property type="match status" value="1"/>
</dbReference>
<evidence type="ECO:0000256" key="14">
    <source>
        <dbReference type="ARBA" id="ARBA00023319"/>
    </source>
</evidence>
<keyword evidence="3" id="KW-0808">Transferase</keyword>
<evidence type="ECO:0000313" key="22">
    <source>
        <dbReference type="EMBL" id="CAF1057513.1"/>
    </source>
</evidence>
<gene>
    <name evidence="22" type="ORF">EDS130_LOCUS17740</name>
</gene>
<dbReference type="PRINTS" id="PR00109">
    <property type="entry name" value="TYRKINASE"/>
</dbReference>
<dbReference type="InterPro" id="IPR001245">
    <property type="entry name" value="Ser-Thr/Tyr_kinase_cat_dom"/>
</dbReference>
<dbReference type="InterPro" id="IPR000719">
    <property type="entry name" value="Prot_kinase_dom"/>
</dbReference>
<sequence>MRTTATMTNIDKKLFNVLIIVPVNNHLVIGKLQKENSTFMSIKTSGFLFLLLLQFCSIVDLSPIDNDGLRQTQVPNTIVNQPAPSILSTLQTNLLSSTNMQWIKTLKNVTENGGSTVILECQVQSSYPVSFNWYRYNNPLEKNRFTIDQSAFRSRYNNPLEKNRFTIDQSAFRSSILLNNLKEAEAGFYTCEVSNGFQTLSSTGFVRVKNPVDMDNLDILDESLPPIEFQPEIISPNDVSISKLKCEPYSGQICRSVIGSQYVSLSTSNQKDIERNLIENLKYLTNNQFLSNECRQLLLPMVCSFTYSVCDNDRLNIRSICRRSCDYFQNHACANLFTYQQHSYSNLQILQNMPTCENLPPASDDLSCIDFDQKLLNRQNGTKSSNTNSISRRPSTSISLLIVLLSILIPVGVICFLLIFMCWCCRHRNNKSHLSSCSSTSTPIKKSSHIVNTVTSSPFRSSIVPNHLKQNSRQLLPSSSSSSNTNFTNTYLRQSLLKNEVKRPLMYIPSPGNALAEIPFTNIRFLQELGEGEFGRIYKGELVDSSTKCIVKTLQTEHATPQNREEYAREIEIFRHIRHVNISCLLGICIQPQDAASVMVYERLNDGDLHEYLLQRSTTTSPSYHQRDLTDFLYISIQILSGMIYLTEKNFVHNDLSAKNILISEHMDIKISNIARYRPKYDSDYYKIANRSLPVRWMAIESLMSGIYTEMSDVWSFGVLLWEMFSYGIQPYQGRTNPEVIEMIRDRKLLTCPVNCPKRIYALMCSCWEELSEQRPTFSELMARLRQFEEKTTTLSSTTSSSLVDVPPGISQGENIQTPKYRTFISPPPPTISSFGRGDTFSSPARILPSSTLVERESIRFEV</sequence>
<evidence type="ECO:0000256" key="1">
    <source>
        <dbReference type="ARBA" id="ARBA00004167"/>
    </source>
</evidence>
<keyword evidence="11" id="KW-1015">Disulfide bond</keyword>
<evidence type="ECO:0000259" key="20">
    <source>
        <dbReference type="PROSITE" id="PS50038"/>
    </source>
</evidence>
<reference evidence="22" key="1">
    <citation type="submission" date="2021-02" db="EMBL/GenBank/DDBJ databases">
        <authorList>
            <person name="Nowell W R."/>
        </authorList>
    </citation>
    <scope>NUCLEOTIDE SEQUENCE</scope>
</reference>
<dbReference type="InterPro" id="IPR007110">
    <property type="entry name" value="Ig-like_dom"/>
</dbReference>
<keyword evidence="14" id="KW-0393">Immunoglobulin domain</keyword>
<dbReference type="InterPro" id="IPR011009">
    <property type="entry name" value="Kinase-like_dom_sf"/>
</dbReference>
<feature type="binding site" evidence="17">
    <location>
        <position position="552"/>
    </location>
    <ligand>
        <name>ATP</name>
        <dbReference type="ChEBI" id="CHEBI:30616"/>
    </ligand>
</feature>
<evidence type="ECO:0008006" key="24">
    <source>
        <dbReference type="Google" id="ProtNLM"/>
    </source>
</evidence>
<dbReference type="GO" id="GO:0043235">
    <property type="term" value="C:receptor complex"/>
    <property type="evidence" value="ECO:0007669"/>
    <property type="project" value="TreeGrafter"/>
</dbReference>
<accession>A0A814KW44</accession>
<evidence type="ECO:0000256" key="16">
    <source>
        <dbReference type="PROSITE-ProRule" id="PRU00090"/>
    </source>
</evidence>
<dbReference type="SUPFAM" id="SSF48726">
    <property type="entry name" value="Immunoglobulin"/>
    <property type="match status" value="1"/>
</dbReference>
<dbReference type="InterPro" id="IPR020067">
    <property type="entry name" value="Frizzled_dom"/>
</dbReference>
<dbReference type="SMART" id="SM00409">
    <property type="entry name" value="IG"/>
    <property type="match status" value="1"/>
</dbReference>
<protein>
    <recommendedName>
        <fullName evidence="24">Receptor protein-tyrosine kinase</fullName>
    </recommendedName>
</protein>
<evidence type="ECO:0000256" key="18">
    <source>
        <dbReference type="SAM" id="Phobius"/>
    </source>
</evidence>
<dbReference type="InterPro" id="IPR003598">
    <property type="entry name" value="Ig_sub2"/>
</dbReference>
<dbReference type="Pfam" id="PF07714">
    <property type="entry name" value="PK_Tyr_Ser-Thr"/>
    <property type="match status" value="1"/>
</dbReference>
<evidence type="ECO:0000256" key="2">
    <source>
        <dbReference type="ARBA" id="ARBA00004308"/>
    </source>
</evidence>
<comment type="caution">
    <text evidence="16">Lacks conserved residue(s) required for the propagation of feature annotation.</text>
</comment>
<dbReference type="PROSITE" id="PS50011">
    <property type="entry name" value="PROTEIN_KINASE_DOM"/>
    <property type="match status" value="1"/>
</dbReference>
<evidence type="ECO:0000256" key="11">
    <source>
        <dbReference type="ARBA" id="ARBA00023157"/>
    </source>
</evidence>
<comment type="subcellular location">
    <subcellularLocation>
        <location evidence="2">Endomembrane system</location>
    </subcellularLocation>
    <subcellularLocation>
        <location evidence="1">Membrane</location>
        <topology evidence="1">Single-pass membrane protein</topology>
    </subcellularLocation>
</comment>
<comment type="catalytic activity">
    <reaction evidence="15">
        <text>L-tyrosyl-[protein] + ATP = O-phospho-L-tyrosyl-[protein] + ADP + H(+)</text>
        <dbReference type="Rhea" id="RHEA:10596"/>
        <dbReference type="Rhea" id="RHEA-COMP:10136"/>
        <dbReference type="Rhea" id="RHEA-COMP:20101"/>
        <dbReference type="ChEBI" id="CHEBI:15378"/>
        <dbReference type="ChEBI" id="CHEBI:30616"/>
        <dbReference type="ChEBI" id="CHEBI:46858"/>
        <dbReference type="ChEBI" id="CHEBI:61978"/>
        <dbReference type="ChEBI" id="CHEBI:456216"/>
        <dbReference type="EC" id="2.7.10.1"/>
    </reaction>
</comment>
<evidence type="ECO:0000256" key="15">
    <source>
        <dbReference type="ARBA" id="ARBA00051243"/>
    </source>
</evidence>
<evidence type="ECO:0000256" key="6">
    <source>
        <dbReference type="ARBA" id="ARBA00022777"/>
    </source>
</evidence>
<dbReference type="GO" id="GO:0005524">
    <property type="term" value="F:ATP binding"/>
    <property type="evidence" value="ECO:0007669"/>
    <property type="project" value="UniProtKB-UniRule"/>
</dbReference>
<evidence type="ECO:0000256" key="12">
    <source>
        <dbReference type="ARBA" id="ARBA00023170"/>
    </source>
</evidence>
<dbReference type="GO" id="GO:0007169">
    <property type="term" value="P:cell surface receptor protein tyrosine kinase signaling pathway"/>
    <property type="evidence" value="ECO:0007669"/>
    <property type="project" value="TreeGrafter"/>
</dbReference>
<dbReference type="InterPro" id="IPR013106">
    <property type="entry name" value="Ig_V-set"/>
</dbReference>
<name>A0A814KW44_ADIRI</name>
<dbReference type="InterPro" id="IPR003599">
    <property type="entry name" value="Ig_sub"/>
</dbReference>
<dbReference type="GO" id="GO:0050793">
    <property type="term" value="P:regulation of developmental process"/>
    <property type="evidence" value="ECO:0007669"/>
    <property type="project" value="UniProtKB-ARBA"/>
</dbReference>
<keyword evidence="7 17" id="KW-0067">ATP-binding</keyword>
<dbReference type="GO" id="GO:0005886">
    <property type="term" value="C:plasma membrane"/>
    <property type="evidence" value="ECO:0007669"/>
    <property type="project" value="TreeGrafter"/>
</dbReference>
<dbReference type="PANTHER" id="PTHR24416">
    <property type="entry name" value="TYROSINE-PROTEIN KINASE RECEPTOR"/>
    <property type="match status" value="1"/>
</dbReference>
<feature type="domain" description="Ig-like" evidence="21">
    <location>
        <begin position="84"/>
        <end position="207"/>
    </location>
</feature>
<keyword evidence="12" id="KW-0675">Receptor</keyword>
<evidence type="ECO:0000256" key="13">
    <source>
        <dbReference type="ARBA" id="ARBA00023180"/>
    </source>
</evidence>
<keyword evidence="6" id="KW-0418">Kinase</keyword>
<dbReference type="PANTHER" id="PTHR24416:SF611">
    <property type="entry name" value="TYROSINE-PROTEIN KINASE TRANSMEMBRANE RECEPTOR ROR"/>
    <property type="match status" value="1"/>
</dbReference>
<dbReference type="Pfam" id="PF07686">
    <property type="entry name" value="V-set"/>
    <property type="match status" value="1"/>
</dbReference>